<evidence type="ECO:0000256" key="1">
    <source>
        <dbReference type="ARBA" id="ARBA00022553"/>
    </source>
</evidence>
<keyword evidence="5" id="KW-1185">Reference proteome</keyword>
<dbReference type="Proteomes" id="UP000198802">
    <property type="component" value="Unassembled WGS sequence"/>
</dbReference>
<keyword evidence="1" id="KW-0597">Phosphoprotein</keyword>
<evidence type="ECO:0000313" key="5">
    <source>
        <dbReference type="Proteomes" id="UP000198802"/>
    </source>
</evidence>
<feature type="region of interest" description="Disordered" evidence="2">
    <location>
        <begin position="182"/>
        <end position="202"/>
    </location>
</feature>
<dbReference type="Gene3D" id="2.60.200.20">
    <property type="match status" value="1"/>
</dbReference>
<protein>
    <submittedName>
        <fullName evidence="4">FHA domain-containing protein</fullName>
    </submittedName>
</protein>
<dbReference type="InterPro" id="IPR008984">
    <property type="entry name" value="SMAD_FHA_dom_sf"/>
</dbReference>
<gene>
    <name evidence="4" type="ORF">Ga0074812_110143</name>
</gene>
<accession>A0A0S4QQC0</accession>
<dbReference type="Pfam" id="PF00498">
    <property type="entry name" value="FHA"/>
    <property type="match status" value="1"/>
</dbReference>
<dbReference type="RefSeq" id="WP_091278155.1">
    <property type="nucleotide sequence ID" value="NZ_FAOZ01000010.1"/>
</dbReference>
<reference evidence="5" key="1">
    <citation type="submission" date="2015-11" db="EMBL/GenBank/DDBJ databases">
        <authorList>
            <person name="Varghese N."/>
        </authorList>
    </citation>
    <scope>NUCLEOTIDE SEQUENCE [LARGE SCALE GENOMIC DNA]</scope>
    <source>
        <strain evidence="5">DSM 45899</strain>
    </source>
</reference>
<sequence>MPDAPATLRHPRCPVCGTTRQQEEPFCLGCRFEFATGNPPRPPRPPQPPRLVPFRRRRWELHIEADRGYYDSLRQDPVFPTPPPPIHVAPLRAAVVVLGSRPSSRFRTQGVDLVKPPPDPGMSASHAQLDLQYDGRYLLHDLGSLNGIRLQPGHPRLGREESVWLRDGDQFFLGSWTRVTVRHSWDPPAPPSPEGSERPTRA</sequence>
<dbReference type="CDD" id="cd00060">
    <property type="entry name" value="FHA"/>
    <property type="match status" value="1"/>
</dbReference>
<dbReference type="PROSITE" id="PS50006">
    <property type="entry name" value="FHA_DOMAIN"/>
    <property type="match status" value="1"/>
</dbReference>
<dbReference type="EMBL" id="FAOZ01000010">
    <property type="protein sequence ID" value="CUU57128.1"/>
    <property type="molecule type" value="Genomic_DNA"/>
</dbReference>
<evidence type="ECO:0000313" key="4">
    <source>
        <dbReference type="EMBL" id="CUU57128.1"/>
    </source>
</evidence>
<dbReference type="InterPro" id="IPR000253">
    <property type="entry name" value="FHA_dom"/>
</dbReference>
<proteinExistence type="predicted"/>
<dbReference type="SUPFAM" id="SSF49879">
    <property type="entry name" value="SMAD/FHA domain"/>
    <property type="match status" value="1"/>
</dbReference>
<name>A0A0S4QQC0_9ACTN</name>
<organism evidence="4 5">
    <name type="scientific">Parafrankia irregularis</name>
    <dbReference type="NCBI Taxonomy" id="795642"/>
    <lineage>
        <taxon>Bacteria</taxon>
        <taxon>Bacillati</taxon>
        <taxon>Actinomycetota</taxon>
        <taxon>Actinomycetes</taxon>
        <taxon>Frankiales</taxon>
        <taxon>Frankiaceae</taxon>
        <taxon>Parafrankia</taxon>
    </lineage>
</organism>
<evidence type="ECO:0000259" key="3">
    <source>
        <dbReference type="PROSITE" id="PS50006"/>
    </source>
</evidence>
<dbReference type="AlphaFoldDB" id="A0A0S4QQC0"/>
<evidence type="ECO:0000256" key="2">
    <source>
        <dbReference type="SAM" id="MobiDB-lite"/>
    </source>
</evidence>
<feature type="domain" description="FHA" evidence="3">
    <location>
        <begin position="96"/>
        <end position="151"/>
    </location>
</feature>